<dbReference type="AlphaFoldDB" id="A0AAJ0B653"/>
<gene>
    <name evidence="4" type="ORF">QBC47DRAFT_124766</name>
</gene>
<dbReference type="Proteomes" id="UP001239445">
    <property type="component" value="Unassembled WGS sequence"/>
</dbReference>
<dbReference type="Pfam" id="PF00085">
    <property type="entry name" value="Thioredoxin"/>
    <property type="match status" value="1"/>
</dbReference>
<comment type="similarity">
    <text evidence="1">Belongs to the protein disulfide isomerase family.</text>
</comment>
<dbReference type="PANTHER" id="PTHR18929:SF219">
    <property type="entry name" value="THIOREDOXIN"/>
    <property type="match status" value="1"/>
</dbReference>
<dbReference type="GO" id="GO:0034976">
    <property type="term" value="P:response to endoplasmic reticulum stress"/>
    <property type="evidence" value="ECO:0007669"/>
    <property type="project" value="TreeGrafter"/>
</dbReference>
<dbReference type="EMBL" id="MU839849">
    <property type="protein sequence ID" value="KAK1750081.1"/>
    <property type="molecule type" value="Genomic_DNA"/>
</dbReference>
<dbReference type="InterPro" id="IPR036249">
    <property type="entry name" value="Thioredoxin-like_sf"/>
</dbReference>
<evidence type="ECO:0000313" key="4">
    <source>
        <dbReference type="EMBL" id="KAK1750081.1"/>
    </source>
</evidence>
<dbReference type="Pfam" id="PF13848">
    <property type="entry name" value="Thioredoxin_6"/>
    <property type="match status" value="1"/>
</dbReference>
<dbReference type="Gene3D" id="3.40.30.10">
    <property type="entry name" value="Glutaredoxin"/>
    <property type="match status" value="2"/>
</dbReference>
<evidence type="ECO:0000256" key="2">
    <source>
        <dbReference type="SAM" id="SignalP"/>
    </source>
</evidence>
<protein>
    <submittedName>
        <fullName evidence="4">Thioredoxin-like fold protein</fullName>
    </submittedName>
</protein>
<evidence type="ECO:0000256" key="1">
    <source>
        <dbReference type="ARBA" id="ARBA00006347"/>
    </source>
</evidence>
<dbReference type="PANTHER" id="PTHR18929">
    <property type="entry name" value="PROTEIN DISULFIDE ISOMERASE"/>
    <property type="match status" value="1"/>
</dbReference>
<feature type="signal peptide" evidence="2">
    <location>
        <begin position="1"/>
        <end position="19"/>
    </location>
</feature>
<proteinExistence type="inferred from homology"/>
<evidence type="ECO:0000259" key="3">
    <source>
        <dbReference type="Pfam" id="PF00085"/>
    </source>
</evidence>
<keyword evidence="5" id="KW-1185">Reference proteome</keyword>
<dbReference type="InterPro" id="IPR013766">
    <property type="entry name" value="Thioredoxin_domain"/>
</dbReference>
<evidence type="ECO:0000313" key="5">
    <source>
        <dbReference type="Proteomes" id="UP001239445"/>
    </source>
</evidence>
<dbReference type="CDD" id="cd02961">
    <property type="entry name" value="PDI_a_family"/>
    <property type="match status" value="1"/>
</dbReference>
<feature type="domain" description="Thioredoxin" evidence="3">
    <location>
        <begin position="28"/>
        <end position="118"/>
    </location>
</feature>
<dbReference type="SUPFAM" id="SSF52833">
    <property type="entry name" value="Thioredoxin-like"/>
    <property type="match status" value="2"/>
</dbReference>
<sequence>MKPAGLRWLLVLCVSHAVAWTHISEDRLRTALDENEYTLVAFTHPGSDACTALETEWISLQKTSKDPNIISFDCGKDLGSCRDLDVASYPAIRLYRRDGSIIRYRGDRKAPRIHTFLNRSLRPTVREVGVNQVTPLLGDDDVVFIAHLPAGDVLRDRFRALATKYHDQYSFILSGPLKGLSIFQCVNNIDEEEHTLTDFSTVNSLEAFVKLCSAPLIPELTRRNEAEYMQKGKSLLHYFFSSEAEKDKYRSEMRPLAKKYAEYLYFTLTDVNEYPEMLKLLGQKPGSKTGLSLQNPNTGDVFPFRGKKKITPQVVEQFLDDVIEGKIPSVSTGPGKGHDEL</sequence>
<dbReference type="GO" id="GO:0003756">
    <property type="term" value="F:protein disulfide isomerase activity"/>
    <property type="evidence" value="ECO:0007669"/>
    <property type="project" value="TreeGrafter"/>
</dbReference>
<dbReference type="GO" id="GO:0006457">
    <property type="term" value="P:protein folding"/>
    <property type="evidence" value="ECO:0007669"/>
    <property type="project" value="TreeGrafter"/>
</dbReference>
<keyword evidence="2" id="KW-0732">Signal</keyword>
<comment type="caution">
    <text evidence="4">The sequence shown here is derived from an EMBL/GenBank/DDBJ whole genome shotgun (WGS) entry which is preliminary data.</text>
</comment>
<accession>A0AAJ0B653</accession>
<dbReference type="CDD" id="cd02982">
    <property type="entry name" value="PDI_b'_family"/>
    <property type="match status" value="1"/>
</dbReference>
<organism evidence="4 5">
    <name type="scientific">Echria macrotheca</name>
    <dbReference type="NCBI Taxonomy" id="438768"/>
    <lineage>
        <taxon>Eukaryota</taxon>
        <taxon>Fungi</taxon>
        <taxon>Dikarya</taxon>
        <taxon>Ascomycota</taxon>
        <taxon>Pezizomycotina</taxon>
        <taxon>Sordariomycetes</taxon>
        <taxon>Sordariomycetidae</taxon>
        <taxon>Sordariales</taxon>
        <taxon>Schizotheciaceae</taxon>
        <taxon>Echria</taxon>
    </lineage>
</organism>
<dbReference type="GO" id="GO:0005783">
    <property type="term" value="C:endoplasmic reticulum"/>
    <property type="evidence" value="ECO:0007669"/>
    <property type="project" value="TreeGrafter"/>
</dbReference>
<feature type="chain" id="PRO_5042488486" evidence="2">
    <location>
        <begin position="20"/>
        <end position="341"/>
    </location>
</feature>
<reference evidence="4" key="1">
    <citation type="submission" date="2023-06" db="EMBL/GenBank/DDBJ databases">
        <title>Genome-scale phylogeny and comparative genomics of the fungal order Sordariales.</title>
        <authorList>
            <consortium name="Lawrence Berkeley National Laboratory"/>
            <person name="Hensen N."/>
            <person name="Bonometti L."/>
            <person name="Westerberg I."/>
            <person name="Brannstrom I.O."/>
            <person name="Guillou S."/>
            <person name="Cros-Aarteil S."/>
            <person name="Calhoun S."/>
            <person name="Haridas S."/>
            <person name="Kuo A."/>
            <person name="Mondo S."/>
            <person name="Pangilinan J."/>
            <person name="Riley R."/>
            <person name="Labutti K."/>
            <person name="Andreopoulos B."/>
            <person name="Lipzen A."/>
            <person name="Chen C."/>
            <person name="Yanf M."/>
            <person name="Daum C."/>
            <person name="Ng V."/>
            <person name="Clum A."/>
            <person name="Steindorff A."/>
            <person name="Ohm R."/>
            <person name="Martin F."/>
            <person name="Silar P."/>
            <person name="Natvig D."/>
            <person name="Lalanne C."/>
            <person name="Gautier V."/>
            <person name="Ament-Velasquez S.L."/>
            <person name="Kruys A."/>
            <person name="Hutchinson M.I."/>
            <person name="Powell A.J."/>
            <person name="Barry K."/>
            <person name="Miller A.N."/>
            <person name="Grigoriev I.V."/>
            <person name="Debuchy R."/>
            <person name="Gladieux P."/>
            <person name="Thoren M.H."/>
            <person name="Johannesson H."/>
        </authorList>
    </citation>
    <scope>NUCLEOTIDE SEQUENCE</scope>
    <source>
        <strain evidence="4">PSN4</strain>
    </source>
</reference>
<name>A0AAJ0B653_9PEZI</name>